<keyword evidence="2" id="KW-1185">Reference proteome</keyword>
<accession>A0ACB0ZEB4</accession>
<evidence type="ECO:0000313" key="1">
    <source>
        <dbReference type="EMBL" id="CAK5077389.1"/>
    </source>
</evidence>
<comment type="caution">
    <text evidence="1">The sequence shown here is derived from an EMBL/GenBank/DDBJ whole genome shotgun (WGS) entry which is preliminary data.</text>
</comment>
<sequence length="110" mass="12438">MSAGYIRIRVLTLSNSPKGHGFPKKGQCIKVAKRWPEGGKKEAEGQKGGNASQRQKGHPDPDTKIRVYVQVCFNIFLYYTQKINLSNKLLPKIQKIFQTLILFFIKSSQG</sequence>
<dbReference type="Proteomes" id="UP001497535">
    <property type="component" value="Unassembled WGS sequence"/>
</dbReference>
<organism evidence="1 2">
    <name type="scientific">Meloidogyne enterolobii</name>
    <name type="common">Root-knot nematode worm</name>
    <name type="synonym">Meloidogyne mayaguensis</name>
    <dbReference type="NCBI Taxonomy" id="390850"/>
    <lineage>
        <taxon>Eukaryota</taxon>
        <taxon>Metazoa</taxon>
        <taxon>Ecdysozoa</taxon>
        <taxon>Nematoda</taxon>
        <taxon>Chromadorea</taxon>
        <taxon>Rhabditida</taxon>
        <taxon>Tylenchina</taxon>
        <taxon>Tylenchomorpha</taxon>
        <taxon>Tylenchoidea</taxon>
        <taxon>Meloidogynidae</taxon>
        <taxon>Meloidogyninae</taxon>
        <taxon>Meloidogyne</taxon>
    </lineage>
</organism>
<proteinExistence type="predicted"/>
<protein>
    <submittedName>
        <fullName evidence="1">Uncharacterized protein</fullName>
    </submittedName>
</protein>
<name>A0ACB0ZEB4_MELEN</name>
<gene>
    <name evidence="1" type="ORF">MENTE1834_LOCUS24301</name>
</gene>
<evidence type="ECO:0000313" key="2">
    <source>
        <dbReference type="Proteomes" id="UP001497535"/>
    </source>
</evidence>
<reference evidence="1" key="1">
    <citation type="submission" date="2023-11" db="EMBL/GenBank/DDBJ databases">
        <authorList>
            <person name="Poullet M."/>
        </authorList>
    </citation>
    <scope>NUCLEOTIDE SEQUENCE</scope>
    <source>
        <strain evidence="1">E1834</strain>
    </source>
</reference>
<dbReference type="EMBL" id="CAVMJV010000032">
    <property type="protein sequence ID" value="CAK5077389.1"/>
    <property type="molecule type" value="Genomic_DNA"/>
</dbReference>